<reference evidence="3" key="1">
    <citation type="submission" date="2023-07" db="EMBL/GenBank/DDBJ databases">
        <title>Mycolicibacterium sp. nov., a novel bacterial species.</title>
        <authorList>
            <person name="Cao Y."/>
        </authorList>
    </citation>
    <scope>NUCLEOTIDE SEQUENCE</scope>
    <source>
        <strain evidence="3">KC 300</strain>
    </source>
</reference>
<accession>A0ABT8UCN7</accession>
<dbReference type="PRINTS" id="PR00420">
    <property type="entry name" value="RNGMNOXGNASE"/>
</dbReference>
<dbReference type="PANTHER" id="PTHR47469">
    <property type="entry name" value="MONOOXYGENASE-LIKE"/>
    <property type="match status" value="1"/>
</dbReference>
<dbReference type="GO" id="GO:0004497">
    <property type="term" value="F:monooxygenase activity"/>
    <property type="evidence" value="ECO:0007669"/>
    <property type="project" value="UniProtKB-KW"/>
</dbReference>
<protein>
    <submittedName>
        <fullName evidence="3">FAD-dependent monooxygenase</fullName>
    </submittedName>
</protein>
<keyword evidence="3" id="KW-0503">Monooxygenase</keyword>
<dbReference type="RefSeq" id="WP_302913472.1">
    <property type="nucleotide sequence ID" value="NZ_JAUMSQ010000034.1"/>
</dbReference>
<sequence length="382" mass="40548">MPNAFRAVVVGGSLGGLAAAHELAAVGADVAVYERSVDRTQPRGAGIVMQPEVESLLRRLGRTVPSVSVELHERQQLHRRGDPSRYRAPQWMTAWDTLHDALRSPLESVCVRLDSTLESLHRHDGKVTAAFTDGYVTGGDLVVGADGIGSATRRSLTGRDDLRYAGYVALRGLEEESALPDELRSLLAERFTMFAVPGLQMLCYLVPGARGETAPGQRRVNWVWYVNTAESRLPDLLTGRSGRRFDQFLPPGELSAESEGSVLTLADGALPAPFAALVRHSSVFLQPVFDLMPARMVADHVVLLGDAVGTVRPHTASGTSKALGDAAGLARALAGWNAGDPLPLPALQAWEAGRLAHLRAVAAAGVRLAEGSSLGAGTGPLL</sequence>
<evidence type="ECO:0000259" key="1">
    <source>
        <dbReference type="Pfam" id="PF01494"/>
    </source>
</evidence>
<feature type="domain" description="2,6-dihydroxypyridine 3-monooxygenase substrate binding" evidence="2">
    <location>
        <begin position="164"/>
        <end position="286"/>
    </location>
</feature>
<dbReference type="InterPro" id="IPR002938">
    <property type="entry name" value="FAD-bd"/>
</dbReference>
<organism evidence="3 4">
    <name type="scientific">Mycolicibacterium arseniciresistens</name>
    <dbReference type="NCBI Taxonomy" id="3062257"/>
    <lineage>
        <taxon>Bacteria</taxon>
        <taxon>Bacillati</taxon>
        <taxon>Actinomycetota</taxon>
        <taxon>Actinomycetes</taxon>
        <taxon>Mycobacteriales</taxon>
        <taxon>Mycobacteriaceae</taxon>
        <taxon>Mycolicibacterium</taxon>
    </lineage>
</organism>
<dbReference type="PANTHER" id="PTHR47469:SF2">
    <property type="entry name" value="OS06G0597600 PROTEIN"/>
    <property type="match status" value="1"/>
</dbReference>
<dbReference type="Gene3D" id="3.50.50.60">
    <property type="entry name" value="FAD/NAD(P)-binding domain"/>
    <property type="match status" value="2"/>
</dbReference>
<evidence type="ECO:0000259" key="2">
    <source>
        <dbReference type="Pfam" id="PF22607"/>
    </source>
</evidence>
<dbReference type="Pfam" id="PF01494">
    <property type="entry name" value="FAD_binding_3"/>
    <property type="match status" value="1"/>
</dbReference>
<keyword evidence="4" id="KW-1185">Reference proteome</keyword>
<dbReference type="Proteomes" id="UP001168823">
    <property type="component" value="Unassembled WGS sequence"/>
</dbReference>
<dbReference type="SUPFAM" id="SSF51905">
    <property type="entry name" value="FAD/NAD(P)-binding domain"/>
    <property type="match status" value="1"/>
</dbReference>
<dbReference type="SUPFAM" id="SSF54373">
    <property type="entry name" value="FAD-linked reductases, C-terminal domain"/>
    <property type="match status" value="1"/>
</dbReference>
<dbReference type="InterPro" id="IPR054707">
    <property type="entry name" value="DhpH_subs-bd"/>
</dbReference>
<feature type="domain" description="FAD-binding" evidence="1">
    <location>
        <begin position="7"/>
        <end position="156"/>
    </location>
</feature>
<evidence type="ECO:0000313" key="3">
    <source>
        <dbReference type="EMBL" id="MDO3635556.1"/>
    </source>
</evidence>
<keyword evidence="3" id="KW-0560">Oxidoreductase</keyword>
<dbReference type="EMBL" id="JAUMSQ010000034">
    <property type="protein sequence ID" value="MDO3635556.1"/>
    <property type="molecule type" value="Genomic_DNA"/>
</dbReference>
<dbReference type="InterPro" id="IPR053212">
    <property type="entry name" value="DHP_3-monooxygenase"/>
</dbReference>
<dbReference type="Pfam" id="PF22607">
    <property type="entry name" value="FAD_binding-like"/>
    <property type="match status" value="1"/>
</dbReference>
<evidence type="ECO:0000313" key="4">
    <source>
        <dbReference type="Proteomes" id="UP001168823"/>
    </source>
</evidence>
<name>A0ABT8UCN7_9MYCO</name>
<dbReference type="InterPro" id="IPR036188">
    <property type="entry name" value="FAD/NAD-bd_sf"/>
</dbReference>
<dbReference type="NCBIfam" id="NF005566">
    <property type="entry name" value="PRK07236.1"/>
    <property type="match status" value="1"/>
</dbReference>
<comment type="caution">
    <text evidence="3">The sequence shown here is derived from an EMBL/GenBank/DDBJ whole genome shotgun (WGS) entry which is preliminary data.</text>
</comment>
<proteinExistence type="predicted"/>
<gene>
    <name evidence="3" type="ORF">Q2100_07380</name>
</gene>